<dbReference type="EMBL" id="JABXBU010000030">
    <property type="protein sequence ID" value="KAF8785841.1"/>
    <property type="molecule type" value="Genomic_DNA"/>
</dbReference>
<sequence length="313" mass="36194">MDYWRNICVLLLLVLSSSYLNTESCSIKETSKNVSCFCDLSEETLSGWTYTCIDSIPFEPLYAVTYVADQSITFQCGEHEPHYQSILQQVELGQIQTFQFQSCSLPNTSFSEIIPYREKYPVEQIIIKDKRDDKLFTANLFGNISSSLKSLSLSGNNIDTLPESLFSNFSRLKFLSLSDNRMWFQVEFRTAYYQMLEDKIDRLIIIVKGELPPKDTLDKDLQYLLSTKTYLIWEEKWFWEKLRYAMPHKKQQLVPNDVLALRDRPASEKVKSVDNQIAILSANGRKSGKGLELVQNHTSSTMNLVKKDSSNKY</sequence>
<gene>
    <name evidence="7" type="ORF">HNY73_011343</name>
</gene>
<protein>
    <submittedName>
        <fullName evidence="7">Toll-like receptor Tollo like protein</fullName>
    </submittedName>
</protein>
<keyword evidence="5" id="KW-0472">Membrane</keyword>
<dbReference type="PANTHER" id="PTHR24365:SF541">
    <property type="entry name" value="PROTEIN TOLL-RELATED"/>
    <property type="match status" value="1"/>
</dbReference>
<evidence type="ECO:0000313" key="7">
    <source>
        <dbReference type="EMBL" id="KAF8785841.1"/>
    </source>
</evidence>
<organism evidence="7 8">
    <name type="scientific">Argiope bruennichi</name>
    <name type="common">Wasp spider</name>
    <name type="synonym">Aranea bruennichi</name>
    <dbReference type="NCBI Taxonomy" id="94029"/>
    <lineage>
        <taxon>Eukaryota</taxon>
        <taxon>Metazoa</taxon>
        <taxon>Ecdysozoa</taxon>
        <taxon>Arthropoda</taxon>
        <taxon>Chelicerata</taxon>
        <taxon>Arachnida</taxon>
        <taxon>Araneae</taxon>
        <taxon>Araneomorphae</taxon>
        <taxon>Entelegynae</taxon>
        <taxon>Araneoidea</taxon>
        <taxon>Araneidae</taxon>
        <taxon>Argiope</taxon>
    </lineage>
</organism>
<dbReference type="InterPro" id="IPR035897">
    <property type="entry name" value="Toll_tir_struct_dom_sf"/>
</dbReference>
<name>A0A8T0F4T7_ARGBR</name>
<dbReference type="SUPFAM" id="SSF52200">
    <property type="entry name" value="Toll/Interleukin receptor TIR domain"/>
    <property type="match status" value="1"/>
</dbReference>
<dbReference type="GO" id="GO:0038023">
    <property type="term" value="F:signaling receptor activity"/>
    <property type="evidence" value="ECO:0007669"/>
    <property type="project" value="TreeGrafter"/>
</dbReference>
<evidence type="ECO:0000256" key="3">
    <source>
        <dbReference type="ARBA" id="ARBA00022729"/>
    </source>
</evidence>
<dbReference type="InterPro" id="IPR032675">
    <property type="entry name" value="LRR_dom_sf"/>
</dbReference>
<feature type="signal peptide" evidence="6">
    <location>
        <begin position="1"/>
        <end position="22"/>
    </location>
</feature>
<dbReference type="Proteomes" id="UP000807504">
    <property type="component" value="Unassembled WGS sequence"/>
</dbReference>
<dbReference type="InterPro" id="IPR001611">
    <property type="entry name" value="Leu-rich_rpt"/>
</dbReference>
<accession>A0A8T0F4T7</accession>
<keyword evidence="2" id="KW-0812">Transmembrane</keyword>
<dbReference type="AlphaFoldDB" id="A0A8T0F4T7"/>
<reference evidence="7" key="1">
    <citation type="journal article" date="2020" name="bioRxiv">
        <title>Chromosome-level reference genome of the European wasp spider Argiope bruennichi: a resource for studies on range expansion and evolutionary adaptation.</title>
        <authorList>
            <person name="Sheffer M.M."/>
            <person name="Hoppe A."/>
            <person name="Krehenwinkel H."/>
            <person name="Uhl G."/>
            <person name="Kuss A.W."/>
            <person name="Jensen L."/>
            <person name="Jensen C."/>
            <person name="Gillespie R.G."/>
            <person name="Hoff K.J."/>
            <person name="Prost S."/>
        </authorList>
    </citation>
    <scope>NUCLEOTIDE SEQUENCE</scope>
</reference>
<dbReference type="GO" id="GO:0007165">
    <property type="term" value="P:signal transduction"/>
    <property type="evidence" value="ECO:0007669"/>
    <property type="project" value="TreeGrafter"/>
</dbReference>
<comment type="caution">
    <text evidence="7">The sequence shown here is derived from an EMBL/GenBank/DDBJ whole genome shotgun (WGS) entry which is preliminary data.</text>
</comment>
<evidence type="ECO:0000256" key="5">
    <source>
        <dbReference type="ARBA" id="ARBA00023136"/>
    </source>
</evidence>
<evidence type="ECO:0000256" key="4">
    <source>
        <dbReference type="ARBA" id="ARBA00022989"/>
    </source>
</evidence>
<keyword evidence="4" id="KW-1133">Transmembrane helix</keyword>
<reference evidence="7" key="2">
    <citation type="submission" date="2020-06" db="EMBL/GenBank/DDBJ databases">
        <authorList>
            <person name="Sheffer M."/>
        </authorList>
    </citation>
    <scope>NUCLEOTIDE SEQUENCE</scope>
</reference>
<keyword evidence="8" id="KW-1185">Reference proteome</keyword>
<dbReference type="GO" id="GO:0005886">
    <property type="term" value="C:plasma membrane"/>
    <property type="evidence" value="ECO:0007669"/>
    <property type="project" value="TreeGrafter"/>
</dbReference>
<keyword evidence="7" id="KW-0675">Receptor</keyword>
<dbReference type="PROSITE" id="PS51450">
    <property type="entry name" value="LRR"/>
    <property type="match status" value="1"/>
</dbReference>
<dbReference type="PANTHER" id="PTHR24365">
    <property type="entry name" value="TOLL-LIKE RECEPTOR"/>
    <property type="match status" value="1"/>
</dbReference>
<dbReference type="GO" id="GO:0045087">
    <property type="term" value="P:innate immune response"/>
    <property type="evidence" value="ECO:0007669"/>
    <property type="project" value="TreeGrafter"/>
</dbReference>
<dbReference type="SUPFAM" id="SSF52058">
    <property type="entry name" value="L domain-like"/>
    <property type="match status" value="1"/>
</dbReference>
<keyword evidence="3 6" id="KW-0732">Signal</keyword>
<dbReference type="Gene3D" id="3.80.10.10">
    <property type="entry name" value="Ribonuclease Inhibitor"/>
    <property type="match status" value="1"/>
</dbReference>
<evidence type="ECO:0000256" key="2">
    <source>
        <dbReference type="ARBA" id="ARBA00022692"/>
    </source>
</evidence>
<comment type="subcellular location">
    <subcellularLocation>
        <location evidence="1">Membrane</location>
        <topology evidence="1">Single-pass membrane protein</topology>
    </subcellularLocation>
</comment>
<evidence type="ECO:0000256" key="1">
    <source>
        <dbReference type="ARBA" id="ARBA00004167"/>
    </source>
</evidence>
<evidence type="ECO:0000256" key="6">
    <source>
        <dbReference type="SAM" id="SignalP"/>
    </source>
</evidence>
<evidence type="ECO:0000313" key="8">
    <source>
        <dbReference type="Proteomes" id="UP000807504"/>
    </source>
</evidence>
<feature type="chain" id="PRO_5035873711" evidence="6">
    <location>
        <begin position="23"/>
        <end position="313"/>
    </location>
</feature>
<proteinExistence type="predicted"/>